<organism evidence="1">
    <name type="scientific">hydrothermal vent metagenome</name>
    <dbReference type="NCBI Taxonomy" id="652676"/>
    <lineage>
        <taxon>unclassified sequences</taxon>
        <taxon>metagenomes</taxon>
        <taxon>ecological metagenomes</taxon>
    </lineage>
</organism>
<name>A0A1W1ECP0_9ZZZZ</name>
<evidence type="ECO:0000313" key="1">
    <source>
        <dbReference type="EMBL" id="SFZ97805.1"/>
    </source>
</evidence>
<sequence>MFCLDNIRYTLKNNKDLQSCNSSIIKSISDVYTQGEVEKYLNISAVMVSHVFRYQNH</sequence>
<reference evidence="1" key="1">
    <citation type="submission" date="2016-10" db="EMBL/GenBank/DDBJ databases">
        <authorList>
            <person name="de Groot N.N."/>
        </authorList>
    </citation>
    <scope>NUCLEOTIDE SEQUENCE</scope>
</reference>
<gene>
    <name evidence="1" type="ORF">MNB_SV-5-176</name>
</gene>
<accession>A0A1W1ECP0</accession>
<dbReference type="AlphaFoldDB" id="A0A1W1ECP0"/>
<protein>
    <submittedName>
        <fullName evidence="1">Uncharacterized protein</fullName>
    </submittedName>
</protein>
<dbReference type="EMBL" id="FPKX01000020">
    <property type="protein sequence ID" value="SFZ97805.1"/>
    <property type="molecule type" value="Genomic_DNA"/>
</dbReference>
<proteinExistence type="predicted"/>